<evidence type="ECO:0000256" key="3">
    <source>
        <dbReference type="ARBA" id="ARBA00022553"/>
    </source>
</evidence>
<dbReference type="Gene3D" id="1.10.720.80">
    <property type="match status" value="1"/>
</dbReference>
<feature type="region of interest" description="Disordered" evidence="8">
    <location>
        <begin position="672"/>
        <end position="718"/>
    </location>
</feature>
<dbReference type="Gene3D" id="3.30.2160.10">
    <property type="entry name" value="Hect, E3 ligase catalytic domain"/>
    <property type="match status" value="1"/>
</dbReference>
<evidence type="ECO:0000256" key="7">
    <source>
        <dbReference type="RuleBase" id="RU369009"/>
    </source>
</evidence>
<evidence type="ECO:0000256" key="1">
    <source>
        <dbReference type="ARBA" id="ARBA00000885"/>
    </source>
</evidence>
<dbReference type="EMBL" id="VXIV02000165">
    <property type="protein sequence ID" value="KAF6040204.1"/>
    <property type="molecule type" value="Genomic_DNA"/>
</dbReference>
<dbReference type="OrthoDB" id="271273at2759"/>
<dbReference type="CDD" id="cd00078">
    <property type="entry name" value="HECTc"/>
    <property type="match status" value="1"/>
</dbReference>
<dbReference type="SUPFAM" id="SSF56204">
    <property type="entry name" value="Hect, E3 ligase catalytic domain"/>
    <property type="match status" value="1"/>
</dbReference>
<dbReference type="InterPro" id="IPR045322">
    <property type="entry name" value="HECTD1/TRIP12-like"/>
</dbReference>
<feature type="active site" description="Glycyl thioester intermediate" evidence="6">
    <location>
        <position position="965"/>
    </location>
</feature>
<accession>A0A7J7KPT9</accession>
<dbReference type="InterPro" id="IPR035983">
    <property type="entry name" value="Hect_E3_ubiquitin_ligase"/>
</dbReference>
<dbReference type="PANTHER" id="PTHR45670">
    <property type="entry name" value="E3 UBIQUITIN-PROTEIN LIGASE TRIP12"/>
    <property type="match status" value="1"/>
</dbReference>
<comment type="similarity">
    <text evidence="2 7">Belongs to the UPL family. K-HECT subfamily.</text>
</comment>
<dbReference type="GO" id="GO:0070534">
    <property type="term" value="P:protein K63-linked ubiquitination"/>
    <property type="evidence" value="ECO:0007669"/>
    <property type="project" value="TreeGrafter"/>
</dbReference>
<dbReference type="AlphaFoldDB" id="A0A7J7KPT9"/>
<feature type="region of interest" description="Disordered" evidence="8">
    <location>
        <begin position="172"/>
        <end position="213"/>
    </location>
</feature>
<dbReference type="InterPro" id="IPR000569">
    <property type="entry name" value="HECT_dom"/>
</dbReference>
<dbReference type="Pfam" id="PF18410">
    <property type="entry name" value="BTHB"/>
    <property type="match status" value="1"/>
</dbReference>
<keyword evidence="11" id="KW-1185">Reference proteome</keyword>
<dbReference type="Proteomes" id="UP000593567">
    <property type="component" value="Unassembled WGS sequence"/>
</dbReference>
<dbReference type="GO" id="GO:0043161">
    <property type="term" value="P:proteasome-mediated ubiquitin-dependent protein catabolic process"/>
    <property type="evidence" value="ECO:0007669"/>
    <property type="project" value="TreeGrafter"/>
</dbReference>
<dbReference type="Gene3D" id="3.30.2410.10">
    <property type="entry name" value="Hect, E3 ligase catalytic domain"/>
    <property type="match status" value="1"/>
</dbReference>
<dbReference type="InterPro" id="IPR041200">
    <property type="entry name" value="FKBP3_BTHB"/>
</dbReference>
<keyword evidence="5 6" id="KW-0833">Ubl conjugation pathway</keyword>
<keyword evidence="4 7" id="KW-0808">Transferase</keyword>
<evidence type="ECO:0000313" key="10">
    <source>
        <dbReference type="EMBL" id="KAF6040204.1"/>
    </source>
</evidence>
<dbReference type="GO" id="GO:0016607">
    <property type="term" value="C:nuclear speck"/>
    <property type="evidence" value="ECO:0007669"/>
    <property type="project" value="TreeGrafter"/>
</dbReference>
<name>A0A7J7KPT9_BUGNE</name>
<comment type="function">
    <text evidence="7">E3 ubiquitin-protein ligase which accepts ubiquitin from an E2 ubiquitin-conjugating enzyme in the form of a thioester and then directly transfers the ubiquitin to targeted substrates.</text>
</comment>
<dbReference type="Gene3D" id="3.90.1750.10">
    <property type="entry name" value="Hect, E3 ligase catalytic domains"/>
    <property type="match status" value="2"/>
</dbReference>
<dbReference type="PANTHER" id="PTHR45670:SF1">
    <property type="entry name" value="E3 UBIQUITIN-PROTEIN LIGASE HECTD1"/>
    <property type="match status" value="1"/>
</dbReference>
<sequence>MNLLESFANLASRNFGCNNKSQTTASTLLRALSSNRASTESLLSAAQSFPNLNNSGRGTGNNPSSTGQRQSNVLSLSQTMALSLTNSSDSEADFLESCHAQALLEGIEDEQPECVEEEDEEDDEDDEDEMNLEDDMYNELMDEEEGHNSDCHRRSWDDDFVLKRQFSALVPAFDPRPGRTNVNQTQDFDVPPPGEQKSVRDGQSECEQGEPRLSLSIRGPSYPGMSDIEVPLDDPNSTIFKYVQTLSLMGPLNGRMERLKRIWDPTYTLIYRDVDTPPSQPKRQENTAGRWTMGYVAHYIGSDTLPKTELIDYLKSNAEEDFLARWRLSGTSKNVKKTRNCSQLMAAYKDFLKTYGPRLAEQQKLQDESLSRRRVLSDLDTPYHSDVCSVDDVLRLLQFLYVISLETNDEAAFAVQPEKFVSKKLTNKITQQLNDCLVLASMALPDWCERLTKWCPMLFSYDLRSLYYNYTAYGTSRAIISLQNRREQTQERGGGTRVSRREDSVEYRVGRLKHERVKVPRGDKLLPWAMQVMKFHAERKSVLEIEFVEEEGTGLGPTLEFYALVSAELQKTAHAMWVTDDSEHTSAERAVDIGHGVKQPGYYIQRQGGLFPAPYPQSQVGKVTDLFRFLGCLLAKALQDGRLVDVPLSRPFLRLMCMGEVGSNLTRHHDIERRNHSADVITPVNSDSCSSEEEDTTPTEKTSAPTSPRLKVTADSDSSCSLTPSSWFTSILTDADFQLVYPTRANFLQQLKKLADDKATILADLTLNDMEKTRKLDKLKVATVSGEEFSLQDLCLSFTFNPSSTVYGYEEVELVPGGAETMVDIHNVEEYIQLVTDFCMHSGIQSQLDAFTDGFNSVFPMEKLHSFSPSELVVMLCGEQCPQWTREDIMQYTEPKLGFTKDSPGFLKLVNVLVDMNADERKAFLQFTTGCSSLPPGGLANLHPRLTIVKKSDSTDCTYPSVNTCVHYLKLPDYSSEEVLRQRLSHATIEKGFHLN</sequence>
<dbReference type="SMART" id="SM00119">
    <property type="entry name" value="HECTc"/>
    <property type="match status" value="1"/>
</dbReference>
<evidence type="ECO:0000256" key="5">
    <source>
        <dbReference type="ARBA" id="ARBA00022786"/>
    </source>
</evidence>
<dbReference type="GO" id="GO:0061630">
    <property type="term" value="F:ubiquitin protein ligase activity"/>
    <property type="evidence" value="ECO:0007669"/>
    <property type="project" value="UniProtKB-UniRule"/>
</dbReference>
<evidence type="ECO:0000256" key="8">
    <source>
        <dbReference type="SAM" id="MobiDB-lite"/>
    </source>
</evidence>
<evidence type="ECO:0000256" key="2">
    <source>
        <dbReference type="ARBA" id="ARBA00006331"/>
    </source>
</evidence>
<feature type="region of interest" description="Disordered" evidence="8">
    <location>
        <begin position="106"/>
        <end position="129"/>
    </location>
</feature>
<evidence type="ECO:0000259" key="9">
    <source>
        <dbReference type="PROSITE" id="PS50237"/>
    </source>
</evidence>
<feature type="domain" description="HECT" evidence="9">
    <location>
        <begin position="751"/>
        <end position="996"/>
    </location>
</feature>
<protein>
    <recommendedName>
        <fullName evidence="7">E3 ubiquitin-protein ligase</fullName>
        <ecNumber evidence="7">2.3.2.26</ecNumber>
    </recommendedName>
</protein>
<reference evidence="10" key="1">
    <citation type="submission" date="2020-06" db="EMBL/GenBank/DDBJ databases">
        <title>Draft genome of Bugula neritina, a colonial animal packing powerful symbionts and potential medicines.</title>
        <authorList>
            <person name="Rayko M."/>
        </authorList>
    </citation>
    <scope>NUCLEOTIDE SEQUENCE [LARGE SCALE GENOMIC DNA]</scope>
    <source>
        <strain evidence="10">Kwan_BN1</strain>
    </source>
</reference>
<comment type="caution">
    <text evidence="10">The sequence shown here is derived from an EMBL/GenBank/DDBJ whole genome shotgun (WGS) entry which is preliminary data.</text>
</comment>
<evidence type="ECO:0000256" key="4">
    <source>
        <dbReference type="ARBA" id="ARBA00022679"/>
    </source>
</evidence>
<evidence type="ECO:0000256" key="6">
    <source>
        <dbReference type="PROSITE-ProRule" id="PRU00104"/>
    </source>
</evidence>
<dbReference type="PROSITE" id="PS50237">
    <property type="entry name" value="HECT"/>
    <property type="match status" value="1"/>
</dbReference>
<dbReference type="EC" id="2.3.2.26" evidence="7"/>
<proteinExistence type="inferred from homology"/>
<comment type="catalytic activity">
    <reaction evidence="1 7">
        <text>S-ubiquitinyl-[E2 ubiquitin-conjugating enzyme]-L-cysteine + [acceptor protein]-L-lysine = [E2 ubiquitin-conjugating enzyme]-L-cysteine + N(6)-ubiquitinyl-[acceptor protein]-L-lysine.</text>
        <dbReference type="EC" id="2.3.2.26"/>
    </reaction>
</comment>
<keyword evidence="3" id="KW-0597">Phosphoprotein</keyword>
<evidence type="ECO:0000313" key="11">
    <source>
        <dbReference type="Proteomes" id="UP000593567"/>
    </source>
</evidence>
<dbReference type="CDD" id="cd21062">
    <property type="entry name" value="BTHB_HectD1"/>
    <property type="match status" value="1"/>
</dbReference>
<dbReference type="FunFam" id="3.30.2410.10:FF:000007">
    <property type="entry name" value="Putative E3 ubiquitin-protein ligase HECTD1"/>
    <property type="match status" value="1"/>
</dbReference>
<gene>
    <name evidence="10" type="ORF">EB796_001485</name>
</gene>
<dbReference type="Pfam" id="PF00632">
    <property type="entry name" value="HECT"/>
    <property type="match status" value="1"/>
</dbReference>
<feature type="region of interest" description="Disordered" evidence="8">
    <location>
        <begin position="48"/>
        <end position="73"/>
    </location>
</feature>
<comment type="pathway">
    <text evidence="7">Protein modification; protein ubiquitination.</text>
</comment>
<organism evidence="10 11">
    <name type="scientific">Bugula neritina</name>
    <name type="common">Brown bryozoan</name>
    <name type="synonym">Sertularia neritina</name>
    <dbReference type="NCBI Taxonomy" id="10212"/>
    <lineage>
        <taxon>Eukaryota</taxon>
        <taxon>Metazoa</taxon>
        <taxon>Spiralia</taxon>
        <taxon>Lophotrochozoa</taxon>
        <taxon>Bryozoa</taxon>
        <taxon>Gymnolaemata</taxon>
        <taxon>Cheilostomatida</taxon>
        <taxon>Flustrina</taxon>
        <taxon>Buguloidea</taxon>
        <taxon>Bugulidae</taxon>
        <taxon>Bugula</taxon>
    </lineage>
</organism>
<dbReference type="UniPathway" id="UPA00143"/>